<evidence type="ECO:0000256" key="1">
    <source>
        <dbReference type="SAM" id="MobiDB-lite"/>
    </source>
</evidence>
<keyword evidence="2" id="KW-0472">Membrane</keyword>
<keyword evidence="2" id="KW-0812">Transmembrane</keyword>
<reference evidence="3" key="1">
    <citation type="submission" date="2019-03" db="EMBL/GenBank/DDBJ databases">
        <title>WGS assembly of Setaria viridis.</title>
        <authorList>
            <person name="Huang P."/>
            <person name="Jenkins J."/>
            <person name="Grimwood J."/>
            <person name="Barry K."/>
            <person name="Healey A."/>
            <person name="Mamidi S."/>
            <person name="Sreedasyam A."/>
            <person name="Shu S."/>
            <person name="Feldman M."/>
            <person name="Wu J."/>
            <person name="Yu Y."/>
            <person name="Chen C."/>
            <person name="Johnson J."/>
            <person name="Rokhsar D."/>
            <person name="Baxter I."/>
            <person name="Schmutz J."/>
            <person name="Brutnell T."/>
            <person name="Kellogg E."/>
        </authorList>
    </citation>
    <scope>NUCLEOTIDE SEQUENCE [LARGE SCALE GENOMIC DNA]</scope>
</reference>
<gene>
    <name evidence="3" type="ORF">SEVIR_9G356600v2</name>
</gene>
<feature type="transmembrane region" description="Helical" evidence="2">
    <location>
        <begin position="39"/>
        <end position="59"/>
    </location>
</feature>
<accession>A0A4U6T3W3</accession>
<dbReference type="Gramene" id="TKV95333">
    <property type="protein sequence ID" value="TKV95333"/>
    <property type="gene ID" value="SEVIR_9G356600v2"/>
</dbReference>
<feature type="region of interest" description="Disordered" evidence="1">
    <location>
        <begin position="160"/>
        <end position="183"/>
    </location>
</feature>
<keyword evidence="2" id="KW-1133">Transmembrane helix</keyword>
<feature type="compositionally biased region" description="Polar residues" evidence="1">
    <location>
        <begin position="168"/>
        <end position="183"/>
    </location>
</feature>
<evidence type="ECO:0000313" key="4">
    <source>
        <dbReference type="Proteomes" id="UP000298652"/>
    </source>
</evidence>
<evidence type="ECO:0000313" key="3">
    <source>
        <dbReference type="EMBL" id="TKV95333.1"/>
    </source>
</evidence>
<proteinExistence type="predicted"/>
<dbReference type="EMBL" id="CM016560">
    <property type="protein sequence ID" value="TKV95333.1"/>
    <property type="molecule type" value="Genomic_DNA"/>
</dbReference>
<dbReference type="Proteomes" id="UP000298652">
    <property type="component" value="Chromosome 9"/>
</dbReference>
<sequence length="183" mass="19552">MVLIVLKVIPSPFFPITLPSSLSLLPTAPPPLFRSTGAAYLTLTSAALALASAATYLAVDRRVSVLAGLLFLAAWAASRALATCLGFAASWSTPLPPRPSPAASGRRGVPRTALDAAGGLDPARPPLRHGPWCWTRPLPPVTPRRPRRRLPLLTMRIRRKAKGETRCRATSSPQPSVGRTVRQ</sequence>
<evidence type="ECO:0000256" key="2">
    <source>
        <dbReference type="SAM" id="Phobius"/>
    </source>
</evidence>
<protein>
    <submittedName>
        <fullName evidence="3">Uncharacterized protein</fullName>
    </submittedName>
</protein>
<name>A0A4U6T3W3_SETVI</name>
<feature type="transmembrane region" description="Helical" evidence="2">
    <location>
        <begin position="66"/>
        <end position="91"/>
    </location>
</feature>
<keyword evidence="4" id="KW-1185">Reference proteome</keyword>
<dbReference type="AlphaFoldDB" id="A0A4U6T3W3"/>
<organism evidence="3 4">
    <name type="scientific">Setaria viridis</name>
    <name type="common">Green bristlegrass</name>
    <name type="synonym">Setaria italica subsp. viridis</name>
    <dbReference type="NCBI Taxonomy" id="4556"/>
    <lineage>
        <taxon>Eukaryota</taxon>
        <taxon>Viridiplantae</taxon>
        <taxon>Streptophyta</taxon>
        <taxon>Embryophyta</taxon>
        <taxon>Tracheophyta</taxon>
        <taxon>Spermatophyta</taxon>
        <taxon>Magnoliopsida</taxon>
        <taxon>Liliopsida</taxon>
        <taxon>Poales</taxon>
        <taxon>Poaceae</taxon>
        <taxon>PACMAD clade</taxon>
        <taxon>Panicoideae</taxon>
        <taxon>Panicodae</taxon>
        <taxon>Paniceae</taxon>
        <taxon>Cenchrinae</taxon>
        <taxon>Setaria</taxon>
    </lineage>
</organism>